<dbReference type="Proteomes" id="UP000198851">
    <property type="component" value="Unassembled WGS sequence"/>
</dbReference>
<dbReference type="AlphaFoldDB" id="A0A1I4B6X2"/>
<accession>A0A1I4B6X2</accession>
<protein>
    <submittedName>
        <fullName evidence="3">Uncharacterized protein</fullName>
    </submittedName>
</protein>
<dbReference type="STRING" id="1280847.SAMN04488036_101830"/>
<keyword evidence="2" id="KW-0472">Membrane</keyword>
<keyword evidence="2" id="KW-0812">Transmembrane</keyword>
<organism evidence="3 4">
    <name type="scientific">Shimia haliotis</name>
    <dbReference type="NCBI Taxonomy" id="1280847"/>
    <lineage>
        <taxon>Bacteria</taxon>
        <taxon>Pseudomonadati</taxon>
        <taxon>Pseudomonadota</taxon>
        <taxon>Alphaproteobacteria</taxon>
        <taxon>Rhodobacterales</taxon>
        <taxon>Roseobacteraceae</taxon>
    </lineage>
</organism>
<feature type="compositionally biased region" description="Polar residues" evidence="1">
    <location>
        <begin position="1"/>
        <end position="18"/>
    </location>
</feature>
<reference evidence="4" key="1">
    <citation type="submission" date="2016-10" db="EMBL/GenBank/DDBJ databases">
        <authorList>
            <person name="Varghese N."/>
            <person name="Submissions S."/>
        </authorList>
    </citation>
    <scope>NUCLEOTIDE SEQUENCE [LARGE SCALE GENOMIC DNA]</scope>
    <source>
        <strain evidence="4">DSM 28453</strain>
    </source>
</reference>
<keyword evidence="2" id="KW-1133">Transmembrane helix</keyword>
<keyword evidence="4" id="KW-1185">Reference proteome</keyword>
<feature type="transmembrane region" description="Helical" evidence="2">
    <location>
        <begin position="31"/>
        <end position="48"/>
    </location>
</feature>
<dbReference type="RefSeq" id="WP_170846669.1">
    <property type="nucleotide sequence ID" value="NZ_FOSZ01000001.1"/>
</dbReference>
<evidence type="ECO:0000256" key="2">
    <source>
        <dbReference type="SAM" id="Phobius"/>
    </source>
</evidence>
<evidence type="ECO:0000313" key="4">
    <source>
        <dbReference type="Proteomes" id="UP000198851"/>
    </source>
</evidence>
<gene>
    <name evidence="3" type="ORF">SAMN04488036_101830</name>
</gene>
<evidence type="ECO:0000256" key="1">
    <source>
        <dbReference type="SAM" id="MobiDB-lite"/>
    </source>
</evidence>
<evidence type="ECO:0000313" key="3">
    <source>
        <dbReference type="EMBL" id="SFK64130.1"/>
    </source>
</evidence>
<dbReference type="EMBL" id="FOSZ01000001">
    <property type="protein sequence ID" value="SFK64130.1"/>
    <property type="molecule type" value="Genomic_DNA"/>
</dbReference>
<sequence length="58" mass="6303">MLIYNDSKNARNAANAQSRHAGGNAKNLVQMHSWVAPMALAVALLYGMKSEIKFTLGK</sequence>
<name>A0A1I4B6X2_9RHOB</name>
<feature type="region of interest" description="Disordered" evidence="1">
    <location>
        <begin position="1"/>
        <end position="22"/>
    </location>
</feature>
<proteinExistence type="predicted"/>